<accession>A0A7K0DMC0</accession>
<proteinExistence type="predicted"/>
<evidence type="ECO:0000313" key="1">
    <source>
        <dbReference type="EMBL" id="MQY26896.1"/>
    </source>
</evidence>
<comment type="caution">
    <text evidence="1">The sequence shown here is derived from an EMBL/GenBank/DDBJ whole genome shotgun (WGS) entry which is preliminary data.</text>
</comment>
<dbReference type="Proteomes" id="UP000431401">
    <property type="component" value="Unassembled WGS sequence"/>
</dbReference>
<dbReference type="AlphaFoldDB" id="A0A7K0DMC0"/>
<dbReference type="EMBL" id="WEGI01000005">
    <property type="protein sequence ID" value="MQY26896.1"/>
    <property type="molecule type" value="Genomic_DNA"/>
</dbReference>
<keyword evidence="2" id="KW-1185">Reference proteome</keyword>
<gene>
    <name evidence="1" type="ORF">NRB56_24750</name>
</gene>
<evidence type="ECO:0000313" key="2">
    <source>
        <dbReference type="Proteomes" id="UP000431401"/>
    </source>
</evidence>
<protein>
    <submittedName>
        <fullName evidence="1">Uncharacterized protein</fullName>
    </submittedName>
</protein>
<organism evidence="1 2">
    <name type="scientific">Nocardia aurantia</name>
    <dbReference type="NCBI Taxonomy" id="2585199"/>
    <lineage>
        <taxon>Bacteria</taxon>
        <taxon>Bacillati</taxon>
        <taxon>Actinomycetota</taxon>
        <taxon>Actinomycetes</taxon>
        <taxon>Mycobacteriales</taxon>
        <taxon>Nocardiaceae</taxon>
        <taxon>Nocardia</taxon>
    </lineage>
</organism>
<reference evidence="1 2" key="1">
    <citation type="submission" date="2019-10" db="EMBL/GenBank/DDBJ databases">
        <title>Nocardia macrotermitis sp. nov. and Nocardia aurantia sp. nov., isolated from the gut of fungus growing-termite Macrotermes natalensis.</title>
        <authorList>
            <person name="Benndorf R."/>
            <person name="Schwitalla J."/>
            <person name="Martin K."/>
            <person name="De Beer W."/>
            <person name="Kaster A.-K."/>
            <person name="Vollmers J."/>
            <person name="Poulsen M."/>
            <person name="Beemelmanns C."/>
        </authorList>
    </citation>
    <scope>NUCLEOTIDE SEQUENCE [LARGE SCALE GENOMIC DNA]</scope>
    <source>
        <strain evidence="1 2">RB56</strain>
    </source>
</reference>
<name>A0A7K0DMC0_9NOCA</name>
<sequence>MRTTFPTSVSAAELAASAQDYIQRGWTVAETANGICLITDEDIAAIEVTGELAATVRRYLRANNLTGPIIELPGIERREIHIVAGVRKAAMAIEALREAGVVVHTDGAGVPLPPSRVSAGTAAWSVAPHEARWTPPLVAVAAAIRAARSGRKPQVARIAS</sequence>